<protein>
    <submittedName>
        <fullName evidence="2">Uncharacterized protein</fullName>
    </submittedName>
</protein>
<feature type="transmembrane region" description="Helical" evidence="1">
    <location>
        <begin position="17"/>
        <end position="39"/>
    </location>
</feature>
<keyword evidence="1" id="KW-0812">Transmembrane</keyword>
<gene>
    <name evidence="3" type="ORF">HNP96_001336</name>
    <name evidence="2" type="ORF">MMJJ_04790</name>
</gene>
<accession>A0A2L1CAJ7</accession>
<name>A0A2L1CAJ7_METMI</name>
<reference evidence="3 5" key="3">
    <citation type="submission" date="2020-08" db="EMBL/GenBank/DDBJ databases">
        <title>Genomic Encyclopedia of Type Strains, Phase IV (KMG-V): Genome sequencing to study the core and pangenomes of soil and plant-associated prokaryotes.</title>
        <authorList>
            <person name="Whitman W."/>
        </authorList>
    </citation>
    <scope>NUCLEOTIDE SEQUENCE [LARGE SCALE GENOMIC DNA]</scope>
    <source>
        <strain evidence="3 5">D1</strain>
    </source>
</reference>
<evidence type="ECO:0000256" key="1">
    <source>
        <dbReference type="SAM" id="Phobius"/>
    </source>
</evidence>
<evidence type="ECO:0000313" key="4">
    <source>
        <dbReference type="Proteomes" id="UP000239462"/>
    </source>
</evidence>
<evidence type="ECO:0000313" key="2">
    <source>
        <dbReference type="EMBL" id="AVB75896.1"/>
    </source>
</evidence>
<dbReference type="EMBL" id="CP026606">
    <property type="protein sequence ID" value="AVB75896.1"/>
    <property type="molecule type" value="Genomic_DNA"/>
</dbReference>
<feature type="transmembrane region" description="Helical" evidence="1">
    <location>
        <begin position="65"/>
        <end position="83"/>
    </location>
</feature>
<feature type="transmembrane region" description="Helical" evidence="1">
    <location>
        <begin position="103"/>
        <end position="125"/>
    </location>
</feature>
<evidence type="ECO:0000313" key="3">
    <source>
        <dbReference type="EMBL" id="MBB6497295.1"/>
    </source>
</evidence>
<dbReference type="Proteomes" id="UP000590564">
    <property type="component" value="Unassembled WGS sequence"/>
</dbReference>
<organism evidence="2 4">
    <name type="scientific">Methanococcus maripaludis</name>
    <name type="common">Methanococcus deltae</name>
    <dbReference type="NCBI Taxonomy" id="39152"/>
    <lineage>
        <taxon>Archaea</taxon>
        <taxon>Methanobacteriati</taxon>
        <taxon>Methanobacteriota</taxon>
        <taxon>Methanomada group</taxon>
        <taxon>Methanococci</taxon>
        <taxon>Methanococcales</taxon>
        <taxon>Methanococcaceae</taxon>
        <taxon>Methanococcus</taxon>
    </lineage>
</organism>
<dbReference type="GeneID" id="36101573"/>
<proteinExistence type="predicted"/>
<reference evidence="2" key="2">
    <citation type="submission" date="2018-02" db="EMBL/GenBank/DDBJ databases">
        <title>Complete genome sequence of the Methanococcus maripaludis type strain JJ (DSM 2067), a model for selenoprotein synthesis in Archaea.</title>
        <authorList>
            <person name="Poehlein A."/>
            <person name="Heym D."/>
            <person name="Quitzke V."/>
            <person name="Fersch J."/>
            <person name="Daniel R."/>
            <person name="Rother M."/>
        </authorList>
    </citation>
    <scope>NUCLEOTIDE SEQUENCE [LARGE SCALE GENOMIC DNA]</scope>
    <source>
        <strain evidence="2">DSM 2067</strain>
    </source>
</reference>
<keyword evidence="1" id="KW-0472">Membrane</keyword>
<sequence>MGIGSDLVCGWIANQNIFYMHFLGGIAFLIYLGLFITVFHRSYAYISKESVGDCIKSIVSGNNPIYVVISLFLAFPVVFYFNFFNGAFDNYRYILSTISQSQAAILGIIVSITFVIIQIATERFSIFTFKIFLDNKFWMLFSVFSASIVFSIIMQDF</sequence>
<reference evidence="4" key="1">
    <citation type="journal article" date="2018" name="Genome Announc.">
        <title>Complete Genome Sequence of the Methanococcus maripaludis Type Strain JJ (DSM 2067), a Model for Selenoprotein Synthesis in Archaea.</title>
        <authorList>
            <person name="Poehlein A."/>
            <person name="Heym D."/>
            <person name="Quitzke V."/>
            <person name="Fersch J."/>
            <person name="Daniel R."/>
            <person name="Rother M."/>
        </authorList>
    </citation>
    <scope>NUCLEOTIDE SEQUENCE [LARGE SCALE GENOMIC DNA]</scope>
    <source>
        <strain evidence="4">DSM 2067</strain>
    </source>
</reference>
<dbReference type="AlphaFoldDB" id="A0A2L1CAJ7"/>
<dbReference type="RefSeq" id="WP_104837517.1">
    <property type="nucleotide sequence ID" value="NZ_CP026606.1"/>
</dbReference>
<evidence type="ECO:0000313" key="5">
    <source>
        <dbReference type="Proteomes" id="UP000590564"/>
    </source>
</evidence>
<dbReference type="Proteomes" id="UP000239462">
    <property type="component" value="Chromosome"/>
</dbReference>
<dbReference type="KEGG" id="mmad:MMJJ_04790"/>
<dbReference type="EMBL" id="JACHED010000002">
    <property type="protein sequence ID" value="MBB6497295.1"/>
    <property type="molecule type" value="Genomic_DNA"/>
</dbReference>
<feature type="transmembrane region" description="Helical" evidence="1">
    <location>
        <begin position="137"/>
        <end position="154"/>
    </location>
</feature>
<keyword evidence="1" id="KW-1133">Transmembrane helix</keyword>